<keyword evidence="3" id="KW-1185">Reference proteome</keyword>
<evidence type="ECO:0000313" key="3">
    <source>
        <dbReference type="Proteomes" id="UP000824890"/>
    </source>
</evidence>
<comment type="caution">
    <text evidence="2">The sequence shown here is derived from an EMBL/GenBank/DDBJ whole genome shotgun (WGS) entry which is preliminary data.</text>
</comment>
<name>A0ABQ7ZVD8_BRANA</name>
<evidence type="ECO:0000313" key="2">
    <source>
        <dbReference type="EMBL" id="KAH0884143.1"/>
    </source>
</evidence>
<proteinExistence type="predicted"/>
<dbReference type="EMBL" id="JAGKQM010000014">
    <property type="protein sequence ID" value="KAH0884143.1"/>
    <property type="molecule type" value="Genomic_DNA"/>
</dbReference>
<organism evidence="2 3">
    <name type="scientific">Brassica napus</name>
    <name type="common">Rape</name>
    <dbReference type="NCBI Taxonomy" id="3708"/>
    <lineage>
        <taxon>Eukaryota</taxon>
        <taxon>Viridiplantae</taxon>
        <taxon>Streptophyta</taxon>
        <taxon>Embryophyta</taxon>
        <taxon>Tracheophyta</taxon>
        <taxon>Spermatophyta</taxon>
        <taxon>Magnoliopsida</taxon>
        <taxon>eudicotyledons</taxon>
        <taxon>Gunneridae</taxon>
        <taxon>Pentapetalae</taxon>
        <taxon>rosids</taxon>
        <taxon>malvids</taxon>
        <taxon>Brassicales</taxon>
        <taxon>Brassicaceae</taxon>
        <taxon>Brassiceae</taxon>
        <taxon>Brassica</taxon>
    </lineage>
</organism>
<feature type="region of interest" description="Disordered" evidence="1">
    <location>
        <begin position="15"/>
        <end position="36"/>
    </location>
</feature>
<gene>
    <name evidence="2" type="ORF">HID58_060239</name>
</gene>
<sequence length="315" mass="35018">MLGLSLSSSSIGTRVRSRHRVGNEARESMDSSESSLDLTAEIENLRGATFGDDPPSVGGDRLLPIDIPRADYSSRGNILEQLLELSIDRREVSFLVSDEALDWCSIRGVMSGSKGDEALAEYKRALKAMSSRKAASKRAAPAEDDEMASQLFHLEERMEDKTAVRAEMDALTTQLRGEKESLLAREKEIKALRLKVRSQEEVQELAATETASLREQLEDKEEDICELRHAAEVFDADKAMAVNGARIVARWELMREWLNHQTDSWEPSVALEQYNMVKTTDAELLGLPTPCFDDEPQVPEKDGLPKPSADDPPSS</sequence>
<evidence type="ECO:0000256" key="1">
    <source>
        <dbReference type="SAM" id="MobiDB-lite"/>
    </source>
</evidence>
<reference evidence="2 3" key="1">
    <citation type="submission" date="2021-05" db="EMBL/GenBank/DDBJ databases">
        <title>Genome Assembly of Synthetic Allotetraploid Brassica napus Reveals Homoeologous Exchanges between Subgenomes.</title>
        <authorList>
            <person name="Davis J.T."/>
        </authorList>
    </citation>
    <scope>NUCLEOTIDE SEQUENCE [LARGE SCALE GENOMIC DNA]</scope>
    <source>
        <strain evidence="3">cv. Da-Ae</strain>
        <tissue evidence="2">Seedling</tissue>
    </source>
</reference>
<protein>
    <submittedName>
        <fullName evidence="2">Uncharacterized protein</fullName>
    </submittedName>
</protein>
<feature type="region of interest" description="Disordered" evidence="1">
    <location>
        <begin position="287"/>
        <end position="315"/>
    </location>
</feature>
<dbReference type="Proteomes" id="UP000824890">
    <property type="component" value="Unassembled WGS sequence"/>
</dbReference>
<accession>A0ABQ7ZVD8</accession>